<protein>
    <submittedName>
        <fullName evidence="1">Uncharacterized protein</fullName>
    </submittedName>
</protein>
<name>A0A4S2L399_OPIFE</name>
<proteinExistence type="predicted"/>
<comment type="caution">
    <text evidence="1">The sequence shown here is derived from an EMBL/GenBank/DDBJ whole genome shotgun (WGS) entry which is preliminary data.</text>
</comment>
<gene>
    <name evidence="1" type="ORF">CRM22_010026</name>
</gene>
<organism evidence="1 2">
    <name type="scientific">Opisthorchis felineus</name>
    <dbReference type="NCBI Taxonomy" id="147828"/>
    <lineage>
        <taxon>Eukaryota</taxon>
        <taxon>Metazoa</taxon>
        <taxon>Spiralia</taxon>
        <taxon>Lophotrochozoa</taxon>
        <taxon>Platyhelminthes</taxon>
        <taxon>Trematoda</taxon>
        <taxon>Digenea</taxon>
        <taxon>Opisthorchiida</taxon>
        <taxon>Opisthorchiata</taxon>
        <taxon>Opisthorchiidae</taxon>
        <taxon>Opisthorchis</taxon>
    </lineage>
</organism>
<evidence type="ECO:0000313" key="2">
    <source>
        <dbReference type="Proteomes" id="UP000308267"/>
    </source>
</evidence>
<dbReference type="Proteomes" id="UP000308267">
    <property type="component" value="Unassembled WGS sequence"/>
</dbReference>
<keyword evidence="2" id="KW-1185">Reference proteome</keyword>
<reference evidence="1 2" key="1">
    <citation type="journal article" date="2019" name="BMC Genomics">
        <title>New insights from Opisthorchis felineus genome: update on genomics of the epidemiologically important liver flukes.</title>
        <authorList>
            <person name="Ershov N.I."/>
            <person name="Mordvinov V.A."/>
            <person name="Prokhortchouk E.B."/>
            <person name="Pakharukova M.Y."/>
            <person name="Gunbin K.V."/>
            <person name="Ustyantsev K."/>
            <person name="Genaev M.A."/>
            <person name="Blinov A.G."/>
            <person name="Mazur A."/>
            <person name="Boulygina E."/>
            <person name="Tsygankova S."/>
            <person name="Khrameeva E."/>
            <person name="Chekanov N."/>
            <person name="Fan G."/>
            <person name="Xiao A."/>
            <person name="Zhang H."/>
            <person name="Xu X."/>
            <person name="Yang H."/>
            <person name="Solovyev V."/>
            <person name="Lee S.M."/>
            <person name="Liu X."/>
            <person name="Afonnikov D.A."/>
            <person name="Skryabin K.G."/>
        </authorList>
    </citation>
    <scope>NUCLEOTIDE SEQUENCE [LARGE SCALE GENOMIC DNA]</scope>
    <source>
        <strain evidence="1">AK-0245</strain>
        <tissue evidence="1">Whole organism</tissue>
    </source>
</reference>
<accession>A0A4S2L399</accession>
<dbReference type="EMBL" id="SJOL01009519">
    <property type="protein sequence ID" value="TGZ57081.1"/>
    <property type="molecule type" value="Genomic_DNA"/>
</dbReference>
<evidence type="ECO:0000313" key="1">
    <source>
        <dbReference type="EMBL" id="TGZ57081.1"/>
    </source>
</evidence>
<dbReference type="AlphaFoldDB" id="A0A4S2L399"/>
<sequence length="155" mass="18062">MRCASNISLPSHYKYAIEQARPSNRVKTLFVDWTRPVDKYERPYVQSVPFEALHLDRSEKNRPLQRNDQTGVVVRHVVVVSCSTEYLVELPWRQLAHSGNRQHCRMSKILPQDSLFLLAGSKRCAEIKLEVHRAGERRIWNPEVSVETLNTLHDM</sequence>